<dbReference type="OrthoDB" id="4159681at2759"/>
<dbReference type="GeneID" id="25283162"/>
<feature type="region of interest" description="Disordered" evidence="1">
    <location>
        <begin position="159"/>
        <end position="213"/>
    </location>
</feature>
<dbReference type="AlphaFoldDB" id="A0A072P5W9"/>
<evidence type="ECO:0000313" key="3">
    <source>
        <dbReference type="Proteomes" id="UP000027920"/>
    </source>
</evidence>
<accession>A0A072P5W9</accession>
<gene>
    <name evidence="2" type="ORF">A1O9_08249</name>
</gene>
<keyword evidence="3" id="KW-1185">Reference proteome</keyword>
<protein>
    <submittedName>
        <fullName evidence="2">Uncharacterized protein</fullName>
    </submittedName>
</protein>
<feature type="compositionally biased region" description="Low complexity" evidence="1">
    <location>
        <begin position="65"/>
        <end position="85"/>
    </location>
</feature>
<proteinExistence type="predicted"/>
<evidence type="ECO:0000313" key="2">
    <source>
        <dbReference type="EMBL" id="KEF55499.1"/>
    </source>
</evidence>
<dbReference type="EMBL" id="AMGV01000007">
    <property type="protein sequence ID" value="KEF55499.1"/>
    <property type="molecule type" value="Genomic_DNA"/>
</dbReference>
<name>A0A072P5W9_9EURO</name>
<comment type="caution">
    <text evidence="2">The sequence shown here is derived from an EMBL/GenBank/DDBJ whole genome shotgun (WGS) entry which is preliminary data.</text>
</comment>
<reference evidence="2 3" key="1">
    <citation type="submission" date="2013-03" db="EMBL/GenBank/DDBJ databases">
        <title>The Genome Sequence of Exophiala aquamarina CBS 119918.</title>
        <authorList>
            <consortium name="The Broad Institute Genomics Platform"/>
            <person name="Cuomo C."/>
            <person name="de Hoog S."/>
            <person name="Gorbushina A."/>
            <person name="Walker B."/>
            <person name="Young S.K."/>
            <person name="Zeng Q."/>
            <person name="Gargeya S."/>
            <person name="Fitzgerald M."/>
            <person name="Haas B."/>
            <person name="Abouelleil A."/>
            <person name="Allen A.W."/>
            <person name="Alvarado L."/>
            <person name="Arachchi H.M."/>
            <person name="Berlin A.M."/>
            <person name="Chapman S.B."/>
            <person name="Gainer-Dewar J."/>
            <person name="Goldberg J."/>
            <person name="Griggs A."/>
            <person name="Gujja S."/>
            <person name="Hansen M."/>
            <person name="Howarth C."/>
            <person name="Imamovic A."/>
            <person name="Ireland A."/>
            <person name="Larimer J."/>
            <person name="McCowan C."/>
            <person name="Murphy C."/>
            <person name="Pearson M."/>
            <person name="Poon T.W."/>
            <person name="Priest M."/>
            <person name="Roberts A."/>
            <person name="Saif S."/>
            <person name="Shea T."/>
            <person name="Sisk P."/>
            <person name="Sykes S."/>
            <person name="Wortman J."/>
            <person name="Nusbaum C."/>
            <person name="Birren B."/>
        </authorList>
    </citation>
    <scope>NUCLEOTIDE SEQUENCE [LARGE SCALE GENOMIC DNA]</scope>
    <source>
        <strain evidence="2 3">CBS 119918</strain>
    </source>
</reference>
<feature type="compositionally biased region" description="Polar residues" evidence="1">
    <location>
        <begin position="93"/>
        <end position="111"/>
    </location>
</feature>
<dbReference type="HOGENOM" id="CLU_1348935_0_0_1"/>
<dbReference type="Proteomes" id="UP000027920">
    <property type="component" value="Unassembled WGS sequence"/>
</dbReference>
<evidence type="ECO:0000256" key="1">
    <source>
        <dbReference type="SAM" id="MobiDB-lite"/>
    </source>
</evidence>
<feature type="region of interest" description="Disordered" evidence="1">
    <location>
        <begin position="63"/>
        <end position="111"/>
    </location>
</feature>
<organism evidence="2 3">
    <name type="scientific">Exophiala aquamarina CBS 119918</name>
    <dbReference type="NCBI Taxonomy" id="1182545"/>
    <lineage>
        <taxon>Eukaryota</taxon>
        <taxon>Fungi</taxon>
        <taxon>Dikarya</taxon>
        <taxon>Ascomycota</taxon>
        <taxon>Pezizomycotina</taxon>
        <taxon>Eurotiomycetes</taxon>
        <taxon>Chaetothyriomycetidae</taxon>
        <taxon>Chaetothyriales</taxon>
        <taxon>Herpotrichiellaceae</taxon>
        <taxon>Exophiala</taxon>
    </lineage>
</organism>
<dbReference type="RefSeq" id="XP_013258089.1">
    <property type="nucleotide sequence ID" value="XM_013402635.1"/>
</dbReference>
<feature type="region of interest" description="Disordered" evidence="1">
    <location>
        <begin position="14"/>
        <end position="34"/>
    </location>
</feature>
<dbReference type="VEuPathDB" id="FungiDB:A1O9_08249"/>
<sequence>MYFSSPTANITPAMTSVHMSRSDSRDSTSSTNNNVFSYAPTSAYTALLSASPSTSWMTAHPLVRSDSNSSTTPSQTSYTSSPRTSIAMRRDSSNSSWLPSPYRSCQSSFGSEPNSYLSDDDLLCPADELSLPVETIPSLSPKKELTTEEQIALLRELQEKEASHHQHAAVTHAESKRKVVRFASHGEASSRRPSTVKRRQTSRRGLAQLNGPQ</sequence>